<proteinExistence type="predicted"/>
<feature type="domain" description="LamG-like jellyroll fold" evidence="3">
    <location>
        <begin position="996"/>
        <end position="1137"/>
    </location>
</feature>
<accession>A0ABV9C8X7</accession>
<comment type="caution">
    <text evidence="4">The sequence shown here is derived from an EMBL/GenBank/DDBJ whole genome shotgun (WGS) entry which is preliminary data.</text>
</comment>
<name>A0ABV9C8X7_9ACTN</name>
<dbReference type="InterPro" id="IPR013320">
    <property type="entry name" value="ConA-like_dom_sf"/>
</dbReference>
<dbReference type="InterPro" id="IPR042837">
    <property type="entry name" value="PTX3"/>
</dbReference>
<dbReference type="Proteomes" id="UP001596004">
    <property type="component" value="Unassembled WGS sequence"/>
</dbReference>
<sequence>MAAVALPHQTIPSWGAVPSQVAQVAGVRAGDPEPRVTEADAAGAARESGRPVEVLGLRGETREVHAQPGGGFVAVEHLRPVRTVKDGKWVGIDTTLRREPDGSIRPAATTVDLRLSGGGGDPMLSMTRAGRRMSLSWPGGLPAPDLEGDTAVYRGVLGPDVDLRVRATAEGASHVLVVKTPDAARDPRLARLQFGLSAPGLRLAQDERGNQSAVDPVTGAEVFRAPPPKMWDSREPAGAQARSALLADGGLRRASAAAPGDASRVAVMKTGTASGRMMLEPDRRLLTSPDVSFPLYIDPVWYAPGESANLMVSSGGWEDYNFEGEGMGRCPISLPPAGAYCGGSHVKRLFYRMPTSRFIGKQIISAEFSVKETWAPSCNGRSVHIYRTTGFGKTSTWNSTSDNWADYLTYRDVAKGHSSDCPAGDVLFNVESAVKDAAKKGWANTTFGLKAAHEGDEYGWKRFDGDAILRVYYNSVPPQPKMKQLHSSPGGPCPAYGHSTPVNRLPMLYADNLTDPDNSGAEGEKLSAEFAVDWKDGSGAVHQWHTTTPKKQSAKGSHRSSFSVQVPAGLFPVNTDFNYQVRVYDGAAWSPWSWAGDATACYLRYDPTAPRTPVVDSPEYPALNPDDPDVTARDGVGRYGSFAVTFDPEVTRFAYALNTTPAPASAADRTANPQTVRVVPTQAGVNTLYVTVWDAAGNFSVGGYRFWVSEGAPEKARWKLDEPAGSTSLTAQIPGIAARSGAGATLGAEGKVGSGLSLTGVPGGYAATDLSVVRTDQSFTVSAWVRLRKNDGYYNVLAQDAVVQSGFQLGVDAGGSWVFKTPANDVTGGSGPVAVAIAPMPSELNVWTHLSGVYDAAAKKIRLYVNGARAAETSVAAVLNARGAFQIGRSLYDGGYGDFWPGDVDEIKVFAASVSDDDAASLAAGSTPEGRKLTAHWRMEEPAGNERVYGDGGDPVTAAVQGGATLGVPGQIGTAVQLNGTTGYAATADPVLNTTGNFAVAAWVKLPAAASGKDVTVVSQDGGTQSGFYLKYRAGTKKWGFMRTAADVASPTTATAYSASTVTFDQWTHLVGVHDVIAKKLRIYVNGVESGTADLPAVWQAGGGLRIGGSKWNGAAVDYWPGAIDDVRVYDRVVSVEEAQELFAVKSDIAGRWRLNTAAGTPETSPDSAPVAVKHPVALAGAAKITTDAGLSVVTPPDGQVAGALDLPGGDGDYASAAGAVVDSAESFTVSAWAQTAGTPTRSMTVLGLAGTTNSAVVVRYDAAKGRYVLDVPSVDGTGATTATVEHSSFHHGGFGDWDHLAVVYDGFNSRVVLYVNGVVEAAAEAPTVSYREDTRVFAPITSVQLGRARKGGAYPAGQNWRGQLDDVWVLRGAATEEEVAYLANPTEIDEL</sequence>
<evidence type="ECO:0000256" key="2">
    <source>
        <dbReference type="ARBA" id="ARBA00023157"/>
    </source>
</evidence>
<dbReference type="RefSeq" id="WP_380836419.1">
    <property type="nucleotide sequence ID" value="NZ_JBHSFP010000001.1"/>
</dbReference>
<evidence type="ECO:0000313" key="5">
    <source>
        <dbReference type="Proteomes" id="UP001596004"/>
    </source>
</evidence>
<keyword evidence="1" id="KW-0732">Signal</keyword>
<evidence type="ECO:0000256" key="1">
    <source>
        <dbReference type="ARBA" id="ARBA00022729"/>
    </source>
</evidence>
<dbReference type="SMART" id="SM00560">
    <property type="entry name" value="LamGL"/>
    <property type="match status" value="3"/>
</dbReference>
<evidence type="ECO:0000313" key="4">
    <source>
        <dbReference type="EMBL" id="MFC4529282.1"/>
    </source>
</evidence>
<dbReference type="EMBL" id="JBHSFP010000001">
    <property type="protein sequence ID" value="MFC4529282.1"/>
    <property type="molecule type" value="Genomic_DNA"/>
</dbReference>
<dbReference type="PANTHER" id="PTHR46943:SF1">
    <property type="entry name" value="PENTRAXIN-RELATED PROTEIN PTX3"/>
    <property type="match status" value="1"/>
</dbReference>
<dbReference type="SUPFAM" id="SSF49899">
    <property type="entry name" value="Concanavalin A-like lectins/glucanases"/>
    <property type="match status" value="3"/>
</dbReference>
<dbReference type="Pfam" id="PF13385">
    <property type="entry name" value="Laminin_G_3"/>
    <property type="match status" value="3"/>
</dbReference>
<reference evidence="5" key="1">
    <citation type="journal article" date="2019" name="Int. J. Syst. Evol. Microbiol.">
        <title>The Global Catalogue of Microorganisms (GCM) 10K type strain sequencing project: providing services to taxonomists for standard genome sequencing and annotation.</title>
        <authorList>
            <consortium name="The Broad Institute Genomics Platform"/>
            <consortium name="The Broad Institute Genome Sequencing Center for Infectious Disease"/>
            <person name="Wu L."/>
            <person name="Ma J."/>
        </authorList>
    </citation>
    <scope>NUCLEOTIDE SEQUENCE [LARGE SCALE GENOMIC DNA]</scope>
    <source>
        <strain evidence="5">CGMCC 4.7132</strain>
    </source>
</reference>
<feature type="domain" description="LamG-like jellyroll fold" evidence="3">
    <location>
        <begin position="777"/>
        <end position="917"/>
    </location>
</feature>
<organism evidence="4 5">
    <name type="scientific">Sphaerisporangium dianthi</name>
    <dbReference type="NCBI Taxonomy" id="1436120"/>
    <lineage>
        <taxon>Bacteria</taxon>
        <taxon>Bacillati</taxon>
        <taxon>Actinomycetota</taxon>
        <taxon>Actinomycetes</taxon>
        <taxon>Streptosporangiales</taxon>
        <taxon>Streptosporangiaceae</taxon>
        <taxon>Sphaerisporangium</taxon>
    </lineage>
</organism>
<keyword evidence="5" id="KW-1185">Reference proteome</keyword>
<dbReference type="Gene3D" id="2.60.120.200">
    <property type="match status" value="3"/>
</dbReference>
<evidence type="ECO:0000259" key="3">
    <source>
        <dbReference type="SMART" id="SM00560"/>
    </source>
</evidence>
<dbReference type="PANTHER" id="PTHR46943">
    <property type="entry name" value="PENTRAXIN-RELATED PROTEIN PTX3"/>
    <property type="match status" value="1"/>
</dbReference>
<gene>
    <name evidence="4" type="ORF">ACFO60_00790</name>
</gene>
<dbReference type="InterPro" id="IPR006558">
    <property type="entry name" value="LamG-like"/>
</dbReference>
<protein>
    <submittedName>
        <fullName evidence="4">LamG-like jellyroll fold domain-containing protein</fullName>
    </submittedName>
</protein>
<keyword evidence="2" id="KW-1015">Disulfide bond</keyword>
<feature type="domain" description="LamG-like jellyroll fold" evidence="3">
    <location>
        <begin position="1226"/>
        <end position="1378"/>
    </location>
</feature>